<evidence type="ECO:0000256" key="7">
    <source>
        <dbReference type="ARBA" id="ARBA00023049"/>
    </source>
</evidence>
<dbReference type="Gene3D" id="1.10.390.10">
    <property type="entry name" value="Neutral Protease Domain 2"/>
    <property type="match status" value="1"/>
</dbReference>
<keyword evidence="7" id="KW-0482">Metalloprotease</keyword>
<feature type="compositionally biased region" description="Low complexity" evidence="9">
    <location>
        <begin position="387"/>
        <end position="397"/>
    </location>
</feature>
<dbReference type="InterPro" id="IPR023612">
    <property type="entry name" value="Peptidase_M4"/>
</dbReference>
<dbReference type="InterPro" id="IPR013856">
    <property type="entry name" value="Peptidase_M4_domain"/>
</dbReference>
<dbReference type="RefSeq" id="WP_150957702.1">
    <property type="nucleotide sequence ID" value="NZ_VZRB01000047.1"/>
</dbReference>
<keyword evidence="5" id="KW-0378">Hydrolase</keyword>
<evidence type="ECO:0000256" key="1">
    <source>
        <dbReference type="ARBA" id="ARBA00009388"/>
    </source>
</evidence>
<feature type="region of interest" description="Disordered" evidence="9">
    <location>
        <begin position="363"/>
        <end position="448"/>
    </location>
</feature>
<feature type="active site" evidence="8">
    <location>
        <position position="533"/>
    </location>
</feature>
<dbReference type="Gene3D" id="3.10.170.10">
    <property type="match status" value="1"/>
</dbReference>
<evidence type="ECO:0000259" key="11">
    <source>
        <dbReference type="Pfam" id="PF02868"/>
    </source>
</evidence>
<feature type="domain" description="FTP" evidence="12">
    <location>
        <begin position="68"/>
        <end position="113"/>
    </location>
</feature>
<feature type="compositionally biased region" description="Gly residues" evidence="9">
    <location>
        <begin position="304"/>
        <end position="319"/>
    </location>
</feature>
<sequence>MTRRRRPPLFERPASLIAAAGLVGSCITVIAFNASANPPDARATDIRTLAYEALKSDPATSHYARGQTFRTRAVQQEKNGDRHIRMDRYYKGLPVIGGDLVLHMTGDGGLKGISQMLTSAPDFGTRPALSVEDAWTSAFKHASFRESAPGGKGKKGVARSGKDAAREARAGSRLVVWAGKKQPRLAYENVIRGVHADGTPAEVHTYVDAENGKVLGTRDRYLQEQGAGNTLYSGQVTLETNPSSRGGFELTDSTRGGMTTLDANNQCAPQDPDPNCRNGGDGGPGGDGGGGPADPGGPQDPQGDGSGPGNGGQRSGPGEGAVAAAATATGDGTAFGVGPLPVLPRDAEGYCLNRVPVCYGAGQQGRQPEEIPPPGGDNGQDGDRGQDANGGSQSADGGQDGNGGGQEGNGGGDGGGNGGDGGGQGGDNGNPLGVPGAAPVVSEDNTFGTGDAVDRATVAADVHFGASQAWDYFQETFGRNGFGGDGRGPTLYPHYGSGIVNAFADPQTFTAVFGDGDGQNVKPLTELDVVAHEMGHLVTLSNNALSEQGEPAALNESTSDIFGAMAEFFTNNPNDPPDFLLGEDLEGNAQQKQLQRFMDRPSRDGRSPDCFSPDVGRLDPHDGGGVSNHFFFLLVNGSGESEFGNSPTCDNSQVRGIGTAAAEQIWFRAVTTYFTSNTGFLNAREGTLQAATDLFGQDSIEAQTVAQAWDAVNVR</sequence>
<feature type="compositionally biased region" description="Gly residues" evidence="9">
    <location>
        <begin position="279"/>
        <end position="294"/>
    </location>
</feature>
<comment type="caution">
    <text evidence="13">The sequence shown here is derived from an EMBL/GenBank/DDBJ whole genome shotgun (WGS) entry which is preliminary data.</text>
</comment>
<feature type="compositionally biased region" description="Basic and acidic residues" evidence="9">
    <location>
        <begin position="597"/>
        <end position="607"/>
    </location>
</feature>
<proteinExistence type="inferred from homology"/>
<evidence type="ECO:0000256" key="2">
    <source>
        <dbReference type="ARBA" id="ARBA00022670"/>
    </source>
</evidence>
<keyword evidence="3" id="KW-0479">Metal-binding</keyword>
<reference evidence="13 14" key="1">
    <citation type="submission" date="2019-09" db="EMBL/GenBank/DDBJ databases">
        <title>Screening of Novel Bioactive Compounds from Soil-Associated.</title>
        <authorList>
            <person name="Zhao S."/>
        </authorList>
    </citation>
    <scope>NUCLEOTIDE SEQUENCE [LARGE SCALE GENOMIC DNA]</scope>
    <source>
        <strain evidence="13 14">HIT-DPA4</strain>
    </source>
</reference>
<dbReference type="SUPFAM" id="SSF55486">
    <property type="entry name" value="Metalloproteases ('zincins'), catalytic domain"/>
    <property type="match status" value="1"/>
</dbReference>
<evidence type="ECO:0000256" key="9">
    <source>
        <dbReference type="SAM" id="MobiDB-lite"/>
    </source>
</evidence>
<dbReference type="CDD" id="cd09597">
    <property type="entry name" value="M4_TLP"/>
    <property type="match status" value="1"/>
</dbReference>
<feature type="compositionally biased region" description="Polar residues" evidence="9">
    <location>
        <begin position="226"/>
        <end position="244"/>
    </location>
</feature>
<feature type="active site" description="Proton donor" evidence="8">
    <location>
        <position position="621"/>
    </location>
</feature>
<feature type="compositionally biased region" description="Gly residues" evidence="9">
    <location>
        <begin position="398"/>
        <end position="428"/>
    </location>
</feature>
<dbReference type="InterPro" id="IPR027268">
    <property type="entry name" value="Peptidase_M4/M1_CTD_sf"/>
</dbReference>
<evidence type="ECO:0000313" key="14">
    <source>
        <dbReference type="Proteomes" id="UP000442707"/>
    </source>
</evidence>
<dbReference type="Pfam" id="PF01447">
    <property type="entry name" value="Peptidase_M4"/>
    <property type="match status" value="1"/>
</dbReference>
<dbReference type="GO" id="GO:0006508">
    <property type="term" value="P:proteolysis"/>
    <property type="evidence" value="ECO:0007669"/>
    <property type="project" value="UniProtKB-KW"/>
</dbReference>
<evidence type="ECO:0000256" key="5">
    <source>
        <dbReference type="ARBA" id="ARBA00022801"/>
    </source>
</evidence>
<evidence type="ECO:0000259" key="10">
    <source>
        <dbReference type="Pfam" id="PF01447"/>
    </source>
</evidence>
<dbReference type="GO" id="GO:0046872">
    <property type="term" value="F:metal ion binding"/>
    <property type="evidence" value="ECO:0007669"/>
    <property type="project" value="UniProtKB-KW"/>
</dbReference>
<dbReference type="InterPro" id="IPR011096">
    <property type="entry name" value="FTP_domain"/>
</dbReference>
<dbReference type="Pfam" id="PF07504">
    <property type="entry name" value="FTP"/>
    <property type="match status" value="1"/>
</dbReference>
<dbReference type="InterPro" id="IPR050728">
    <property type="entry name" value="Zinc_Metalloprotease_M4"/>
</dbReference>
<keyword evidence="2" id="KW-0645">Protease</keyword>
<feature type="compositionally biased region" description="Polar residues" evidence="9">
    <location>
        <begin position="251"/>
        <end position="268"/>
    </location>
</feature>
<feature type="region of interest" description="Disordered" evidence="9">
    <location>
        <begin position="145"/>
        <end position="165"/>
    </location>
</feature>
<name>A0A6H9UQ31_9ACTN</name>
<evidence type="ECO:0000313" key="13">
    <source>
        <dbReference type="EMBL" id="KAB1140038.1"/>
    </source>
</evidence>
<dbReference type="PANTHER" id="PTHR33794:SF1">
    <property type="entry name" value="BACILLOLYSIN"/>
    <property type="match status" value="1"/>
</dbReference>
<protein>
    <submittedName>
        <fullName evidence="13">M4 family metallopeptidase</fullName>
    </submittedName>
</protein>
<dbReference type="PANTHER" id="PTHR33794">
    <property type="entry name" value="BACILLOLYSIN"/>
    <property type="match status" value="1"/>
</dbReference>
<evidence type="ECO:0000256" key="6">
    <source>
        <dbReference type="ARBA" id="ARBA00022833"/>
    </source>
</evidence>
<accession>A0A6H9UQ31</accession>
<dbReference type="GO" id="GO:0004222">
    <property type="term" value="F:metalloendopeptidase activity"/>
    <property type="evidence" value="ECO:0007669"/>
    <property type="project" value="InterPro"/>
</dbReference>
<dbReference type="EMBL" id="VZRB01000047">
    <property type="protein sequence ID" value="KAB1140038.1"/>
    <property type="molecule type" value="Genomic_DNA"/>
</dbReference>
<dbReference type="Proteomes" id="UP000442707">
    <property type="component" value="Unassembled WGS sequence"/>
</dbReference>
<comment type="similarity">
    <text evidence="1">Belongs to the peptidase M4 family.</text>
</comment>
<dbReference type="Pfam" id="PF02868">
    <property type="entry name" value="Peptidase_M4_C"/>
    <property type="match status" value="1"/>
</dbReference>
<evidence type="ECO:0000256" key="3">
    <source>
        <dbReference type="ARBA" id="ARBA00022723"/>
    </source>
</evidence>
<keyword evidence="14" id="KW-1185">Reference proteome</keyword>
<gene>
    <name evidence="13" type="ORF">F7R91_37425</name>
</gene>
<evidence type="ECO:0000259" key="12">
    <source>
        <dbReference type="Pfam" id="PF07504"/>
    </source>
</evidence>
<keyword evidence="6" id="KW-0862">Zinc</keyword>
<feature type="region of interest" description="Disordered" evidence="9">
    <location>
        <begin position="590"/>
        <end position="618"/>
    </location>
</feature>
<dbReference type="PRINTS" id="PR00730">
    <property type="entry name" value="THERMOLYSIN"/>
</dbReference>
<evidence type="ECO:0000256" key="8">
    <source>
        <dbReference type="PIRSR" id="PIRSR623612-1"/>
    </source>
</evidence>
<dbReference type="PROSITE" id="PS51257">
    <property type="entry name" value="PROKAR_LIPOPROTEIN"/>
    <property type="match status" value="1"/>
</dbReference>
<dbReference type="AlphaFoldDB" id="A0A6H9UQ31"/>
<feature type="domain" description="Peptidase M4" evidence="10">
    <location>
        <begin position="439"/>
        <end position="539"/>
    </location>
</feature>
<feature type="domain" description="Peptidase M4 C-terminal" evidence="11">
    <location>
        <begin position="548"/>
        <end position="714"/>
    </location>
</feature>
<dbReference type="Gene3D" id="3.10.450.490">
    <property type="match status" value="1"/>
</dbReference>
<organism evidence="13 14">
    <name type="scientific">Streptomyces luteolifulvus</name>
    <dbReference type="NCBI Taxonomy" id="2615112"/>
    <lineage>
        <taxon>Bacteria</taxon>
        <taxon>Bacillati</taxon>
        <taxon>Actinomycetota</taxon>
        <taxon>Actinomycetes</taxon>
        <taxon>Kitasatosporales</taxon>
        <taxon>Streptomycetaceae</taxon>
        <taxon>Streptomyces</taxon>
    </lineage>
</organism>
<dbReference type="InterPro" id="IPR001570">
    <property type="entry name" value="Peptidase_M4_C_domain"/>
</dbReference>
<evidence type="ECO:0000256" key="4">
    <source>
        <dbReference type="ARBA" id="ARBA00022729"/>
    </source>
</evidence>
<feature type="region of interest" description="Disordered" evidence="9">
    <location>
        <begin position="226"/>
        <end position="325"/>
    </location>
</feature>
<keyword evidence="4" id="KW-0732">Signal</keyword>